<evidence type="ECO:0000256" key="5">
    <source>
        <dbReference type="ARBA" id="ARBA00022989"/>
    </source>
</evidence>
<proteinExistence type="predicted"/>
<dbReference type="RefSeq" id="WP_095266053.1">
    <property type="nucleotide sequence ID" value="NZ_NPBY01000045.1"/>
</dbReference>
<organism evidence="10 11">
    <name type="scientific">Paenibacillus campinasensis</name>
    <dbReference type="NCBI Taxonomy" id="66347"/>
    <lineage>
        <taxon>Bacteria</taxon>
        <taxon>Bacillati</taxon>
        <taxon>Bacillota</taxon>
        <taxon>Bacilli</taxon>
        <taxon>Bacillales</taxon>
        <taxon>Paenibacillaceae</taxon>
        <taxon>Paenibacillus</taxon>
    </lineage>
</organism>
<evidence type="ECO:0000256" key="4">
    <source>
        <dbReference type="ARBA" id="ARBA00022692"/>
    </source>
</evidence>
<dbReference type="EMBL" id="NPBY01000045">
    <property type="protein sequence ID" value="PAD75564.1"/>
    <property type="molecule type" value="Genomic_DNA"/>
</dbReference>
<keyword evidence="6 8" id="KW-0472">Membrane</keyword>
<dbReference type="FunFam" id="1.20.1720.10:FF:000004">
    <property type="entry name" value="EmrB/QacA family drug resistance transporter"/>
    <property type="match status" value="1"/>
</dbReference>
<feature type="transmembrane region" description="Helical" evidence="8">
    <location>
        <begin position="330"/>
        <end position="349"/>
    </location>
</feature>
<evidence type="ECO:0000256" key="3">
    <source>
        <dbReference type="ARBA" id="ARBA00022475"/>
    </source>
</evidence>
<dbReference type="Gene3D" id="1.20.1250.20">
    <property type="entry name" value="MFS general substrate transporter like domains"/>
    <property type="match status" value="1"/>
</dbReference>
<dbReference type="GO" id="GO:0022857">
    <property type="term" value="F:transmembrane transporter activity"/>
    <property type="evidence" value="ECO:0007669"/>
    <property type="project" value="InterPro"/>
</dbReference>
<feature type="transmembrane region" description="Helical" evidence="8">
    <location>
        <begin position="77"/>
        <end position="96"/>
    </location>
</feature>
<feature type="transmembrane region" description="Helical" evidence="8">
    <location>
        <begin position="135"/>
        <end position="157"/>
    </location>
</feature>
<dbReference type="AlphaFoldDB" id="A0A268ER31"/>
<comment type="caution">
    <text evidence="10">The sequence shown here is derived from an EMBL/GenBank/DDBJ whole genome shotgun (WGS) entry which is preliminary data.</text>
</comment>
<feature type="transmembrane region" description="Helical" evidence="8">
    <location>
        <begin position="224"/>
        <end position="246"/>
    </location>
</feature>
<dbReference type="Pfam" id="PF07690">
    <property type="entry name" value="MFS_1"/>
    <property type="match status" value="1"/>
</dbReference>
<sequence length="514" mass="54809">MSTVKHNKRGYILAGLLLSTFMAAIEGTVVGPAGPAIISSFGSVSLMSWIFTAYLLTMTVTTPIFGKVSDLYGRKPVFLYGSLVFLIGSLLCGLSQSMTQLIVFRAIQGIGAGAVIPVTFTIIGDIYNLEERGKVQGMISSVWGISSLIGPLLGGYFVDYLSWHWIFVFNVPFALLSIWLIYKYFLEERSPRSVSIDYAGAGLFAVGTTALLFALAVGGETYAWTSPFMLALLFASIALLGAFLYVESRVQEPMLPLGLFKIRDIAVSTAANLFVSALIIGLSTYLPLWIQGVRGGNATQSGLALAPMSIGWLIGSIISGRIIPRIGSRVTAIIGTIALIIGAAGLVSTQKDTPMGLLFIYTFIYGVGFGYISTLFQIIAQSSVGYQVRGASTALNSFIRTFGQTVGVAVFGLWINAEIAKGIAASPEAAAITSEDINKLLSPHEAAELPEGAGGVLSQVLEGSLHSLFMVMAGMAVLTLFIVAAFRNRPPAPEEGWETETEVQTSASDPKRKR</sequence>
<evidence type="ECO:0000256" key="6">
    <source>
        <dbReference type="ARBA" id="ARBA00023136"/>
    </source>
</evidence>
<feature type="transmembrane region" description="Helical" evidence="8">
    <location>
        <begin position="465"/>
        <end position="486"/>
    </location>
</feature>
<evidence type="ECO:0000256" key="8">
    <source>
        <dbReference type="SAM" id="Phobius"/>
    </source>
</evidence>
<evidence type="ECO:0000256" key="1">
    <source>
        <dbReference type="ARBA" id="ARBA00004651"/>
    </source>
</evidence>
<keyword evidence="4 8" id="KW-0812">Transmembrane</keyword>
<feature type="transmembrane region" description="Helical" evidence="8">
    <location>
        <begin position="302"/>
        <end position="323"/>
    </location>
</feature>
<name>A0A268ER31_9BACL</name>
<accession>A0A268ER31</accession>
<dbReference type="Gene3D" id="1.20.1720.10">
    <property type="entry name" value="Multidrug resistance protein D"/>
    <property type="match status" value="1"/>
</dbReference>
<dbReference type="Proteomes" id="UP000215596">
    <property type="component" value="Unassembled WGS sequence"/>
</dbReference>
<feature type="transmembrane region" description="Helical" evidence="8">
    <location>
        <begin position="198"/>
        <end position="218"/>
    </location>
</feature>
<dbReference type="InterPro" id="IPR011701">
    <property type="entry name" value="MFS"/>
</dbReference>
<feature type="transmembrane region" description="Helical" evidence="8">
    <location>
        <begin position="267"/>
        <end position="290"/>
    </location>
</feature>
<keyword evidence="5 8" id="KW-1133">Transmembrane helix</keyword>
<dbReference type="InterPro" id="IPR036259">
    <property type="entry name" value="MFS_trans_sf"/>
</dbReference>
<dbReference type="CDD" id="cd17502">
    <property type="entry name" value="MFS_Azr1_MDR_like"/>
    <property type="match status" value="1"/>
</dbReference>
<dbReference type="PANTHER" id="PTHR23501">
    <property type="entry name" value="MAJOR FACILITATOR SUPERFAMILY"/>
    <property type="match status" value="1"/>
</dbReference>
<feature type="transmembrane region" description="Helical" evidence="8">
    <location>
        <begin position="355"/>
        <end position="376"/>
    </location>
</feature>
<evidence type="ECO:0000313" key="11">
    <source>
        <dbReference type="Proteomes" id="UP000215596"/>
    </source>
</evidence>
<feature type="region of interest" description="Disordered" evidence="7">
    <location>
        <begin position="492"/>
        <end position="514"/>
    </location>
</feature>
<dbReference type="PROSITE" id="PS50850">
    <property type="entry name" value="MFS"/>
    <property type="match status" value="1"/>
</dbReference>
<dbReference type="InterPro" id="IPR020846">
    <property type="entry name" value="MFS_dom"/>
</dbReference>
<keyword evidence="2" id="KW-0813">Transport</keyword>
<feature type="transmembrane region" description="Helical" evidence="8">
    <location>
        <begin position="36"/>
        <end position="56"/>
    </location>
</feature>
<dbReference type="GO" id="GO:0005886">
    <property type="term" value="C:plasma membrane"/>
    <property type="evidence" value="ECO:0007669"/>
    <property type="project" value="UniProtKB-SubCell"/>
</dbReference>
<dbReference type="PANTHER" id="PTHR23501:SF191">
    <property type="entry name" value="VACUOLAR BASIC AMINO ACID TRANSPORTER 4"/>
    <property type="match status" value="1"/>
</dbReference>
<keyword evidence="3" id="KW-1003">Cell membrane</keyword>
<evidence type="ECO:0000256" key="2">
    <source>
        <dbReference type="ARBA" id="ARBA00022448"/>
    </source>
</evidence>
<comment type="subcellular location">
    <subcellularLocation>
        <location evidence="1">Cell membrane</location>
        <topology evidence="1">Multi-pass membrane protein</topology>
    </subcellularLocation>
</comment>
<feature type="transmembrane region" description="Helical" evidence="8">
    <location>
        <begin position="397"/>
        <end position="417"/>
    </location>
</feature>
<evidence type="ECO:0000313" key="10">
    <source>
        <dbReference type="EMBL" id="PAD75564.1"/>
    </source>
</evidence>
<feature type="domain" description="Major facilitator superfamily (MFS) profile" evidence="9">
    <location>
        <begin position="12"/>
        <end position="491"/>
    </location>
</feature>
<gene>
    <name evidence="10" type="ORF">CHH67_14930</name>
</gene>
<dbReference type="SUPFAM" id="SSF103473">
    <property type="entry name" value="MFS general substrate transporter"/>
    <property type="match status" value="1"/>
</dbReference>
<dbReference type="OrthoDB" id="9816041at2"/>
<protein>
    <submittedName>
        <fullName evidence="10">MFS transporter</fullName>
    </submittedName>
</protein>
<evidence type="ECO:0000256" key="7">
    <source>
        <dbReference type="SAM" id="MobiDB-lite"/>
    </source>
</evidence>
<reference evidence="10 11" key="1">
    <citation type="submission" date="2017-07" db="EMBL/GenBank/DDBJ databases">
        <title>Isolation and whole genome analysis of endospore-forming bacteria from heroin.</title>
        <authorList>
            <person name="Kalinowski J."/>
            <person name="Ahrens B."/>
            <person name="Al-Dilaimi A."/>
            <person name="Winkler A."/>
            <person name="Wibberg D."/>
            <person name="Schleenbecker U."/>
            <person name="Ruckert C."/>
            <person name="Wolfel R."/>
            <person name="Grass G."/>
        </authorList>
    </citation>
    <scope>NUCLEOTIDE SEQUENCE [LARGE SCALE GENOMIC DNA]</scope>
    <source>
        <strain evidence="10 11">7537-G1</strain>
    </source>
</reference>
<evidence type="ECO:0000259" key="9">
    <source>
        <dbReference type="PROSITE" id="PS50850"/>
    </source>
</evidence>
<feature type="transmembrane region" description="Helical" evidence="8">
    <location>
        <begin position="12"/>
        <end position="30"/>
    </location>
</feature>
<feature type="transmembrane region" description="Helical" evidence="8">
    <location>
        <begin position="163"/>
        <end position="186"/>
    </location>
</feature>
<feature type="transmembrane region" description="Helical" evidence="8">
    <location>
        <begin position="102"/>
        <end position="123"/>
    </location>
</feature>